<protein>
    <submittedName>
        <fullName evidence="3">Uncharacterized protein</fullName>
    </submittedName>
</protein>
<keyword evidence="2" id="KW-0472">Membrane</keyword>
<organism evidence="3 4">
    <name type="scientific">Azospirillum baldaniorum</name>
    <dbReference type="NCBI Taxonomy" id="1064539"/>
    <lineage>
        <taxon>Bacteria</taxon>
        <taxon>Pseudomonadati</taxon>
        <taxon>Pseudomonadota</taxon>
        <taxon>Alphaproteobacteria</taxon>
        <taxon>Rhodospirillales</taxon>
        <taxon>Azospirillaceae</taxon>
        <taxon>Azospirillum</taxon>
    </lineage>
</organism>
<keyword evidence="2" id="KW-0812">Transmembrane</keyword>
<geneLocation type="plasmid" evidence="3 4">
    <name>AZOBR_p1</name>
</geneLocation>
<name>A0A9P1JV53_9PROT</name>
<proteinExistence type="predicted"/>
<dbReference type="SUPFAM" id="SSF103473">
    <property type="entry name" value="MFS general substrate transporter"/>
    <property type="match status" value="1"/>
</dbReference>
<evidence type="ECO:0000313" key="3">
    <source>
        <dbReference type="EMBL" id="CCD00380.1"/>
    </source>
</evidence>
<sequence>MPRRAVAGASVIAAIVLVVLDGAIANIALPTVAGTLGVPPADTVWIITAYQLALVIAPPARRRPRRESPGTAGCSPAGCCCSPRPPPAAPWRRRCPG</sequence>
<dbReference type="KEGG" id="abs:AZOBR_p170136"/>
<evidence type="ECO:0000256" key="1">
    <source>
        <dbReference type="SAM" id="MobiDB-lite"/>
    </source>
</evidence>
<keyword evidence="2" id="KW-1133">Transmembrane helix</keyword>
<gene>
    <name evidence="3" type="ORF">AZOBR_p170136</name>
</gene>
<dbReference type="InterPro" id="IPR036259">
    <property type="entry name" value="MFS_trans_sf"/>
</dbReference>
<keyword evidence="3" id="KW-0614">Plasmid</keyword>
<reference evidence="3 4" key="1">
    <citation type="journal article" date="2011" name="PLoS Genet.">
        <title>Azospirillum genomes reveal transition of bacteria from aquatic to terrestrial environments.</title>
        <authorList>
            <person name="Wisniewski-Dye F."/>
            <person name="Borziak K."/>
            <person name="Khalsa-Moyers G."/>
            <person name="Alexandre G."/>
            <person name="Sukharnikov L.O."/>
            <person name="Wuichet K."/>
            <person name="Hurst G.B."/>
            <person name="McDonald W.H."/>
            <person name="Robertson J.S."/>
            <person name="Barbe V."/>
            <person name="Calteau A."/>
            <person name="Rouy Z."/>
            <person name="Mangenot S."/>
            <person name="Prigent-Combaret C."/>
            <person name="Normand P."/>
            <person name="Boyer M."/>
            <person name="Siguier P."/>
            <person name="Dessaux Y."/>
            <person name="Elmerich C."/>
            <person name="Condemine G."/>
            <person name="Krishnen G."/>
            <person name="Kennedy I."/>
            <person name="Paterson A.H."/>
            <person name="Gonzalez V."/>
            <person name="Mavingui P."/>
            <person name="Zhulin I.B."/>
        </authorList>
    </citation>
    <scope>NUCLEOTIDE SEQUENCE [LARGE SCALE GENOMIC DNA]</scope>
    <source>
        <strain evidence="3 4">Sp245</strain>
    </source>
</reference>
<feature type="transmembrane region" description="Helical" evidence="2">
    <location>
        <begin position="41"/>
        <end position="60"/>
    </location>
</feature>
<evidence type="ECO:0000256" key="2">
    <source>
        <dbReference type="SAM" id="Phobius"/>
    </source>
</evidence>
<dbReference type="EMBL" id="HE577328">
    <property type="protein sequence ID" value="CCD00380.1"/>
    <property type="molecule type" value="Genomic_DNA"/>
</dbReference>
<accession>A0A9P1JV53</accession>
<keyword evidence="4" id="KW-1185">Reference proteome</keyword>
<dbReference type="AlphaFoldDB" id="A0A9P1JV53"/>
<feature type="region of interest" description="Disordered" evidence="1">
    <location>
        <begin position="60"/>
        <end position="97"/>
    </location>
</feature>
<dbReference type="Proteomes" id="UP000007319">
    <property type="component" value="Plasmid AZOBR_p1"/>
</dbReference>
<evidence type="ECO:0000313" key="4">
    <source>
        <dbReference type="Proteomes" id="UP000007319"/>
    </source>
</evidence>